<organism evidence="3 4">
    <name type="scientific">Bosea thiooxidans</name>
    <dbReference type="NCBI Taxonomy" id="53254"/>
    <lineage>
        <taxon>Bacteria</taxon>
        <taxon>Pseudomonadati</taxon>
        <taxon>Pseudomonadota</taxon>
        <taxon>Alphaproteobacteria</taxon>
        <taxon>Hyphomicrobiales</taxon>
        <taxon>Boseaceae</taxon>
        <taxon>Bosea</taxon>
    </lineage>
</organism>
<accession>A0A1T5DVR1</accession>
<feature type="domain" description="Creatinase N-terminal" evidence="2">
    <location>
        <begin position="16"/>
        <end position="152"/>
    </location>
</feature>
<dbReference type="InterPro" id="IPR036005">
    <property type="entry name" value="Creatinase/aminopeptidase-like"/>
</dbReference>
<dbReference type="Pfam" id="PF01321">
    <property type="entry name" value="Creatinase_N"/>
    <property type="match status" value="1"/>
</dbReference>
<dbReference type="SUPFAM" id="SSF53092">
    <property type="entry name" value="Creatinase/prolidase N-terminal domain"/>
    <property type="match status" value="1"/>
</dbReference>
<reference evidence="3 4" key="1">
    <citation type="submission" date="2017-02" db="EMBL/GenBank/DDBJ databases">
        <authorList>
            <person name="Peterson S.W."/>
        </authorList>
    </citation>
    <scope>NUCLEOTIDE SEQUENCE [LARGE SCALE GENOMIC DNA]</scope>
    <source>
        <strain evidence="3 4">DSM 9653</strain>
    </source>
</reference>
<evidence type="ECO:0000313" key="3">
    <source>
        <dbReference type="EMBL" id="SKB75739.1"/>
    </source>
</evidence>
<dbReference type="EMBL" id="FUYX01000005">
    <property type="protein sequence ID" value="SKB75739.1"/>
    <property type="molecule type" value="Genomic_DNA"/>
</dbReference>
<dbReference type="OrthoDB" id="9761809at2"/>
<dbReference type="AlphaFoldDB" id="A0A1T5DVR1"/>
<dbReference type="InterPro" id="IPR000994">
    <property type="entry name" value="Pept_M24"/>
</dbReference>
<evidence type="ECO:0000313" key="4">
    <source>
        <dbReference type="Proteomes" id="UP000190130"/>
    </source>
</evidence>
<dbReference type="Gene3D" id="3.90.230.10">
    <property type="entry name" value="Creatinase/methionine aminopeptidase superfamily"/>
    <property type="match status" value="1"/>
</dbReference>
<feature type="domain" description="Peptidase M24" evidence="1">
    <location>
        <begin position="162"/>
        <end position="343"/>
    </location>
</feature>
<evidence type="ECO:0000259" key="1">
    <source>
        <dbReference type="Pfam" id="PF00557"/>
    </source>
</evidence>
<dbReference type="InterPro" id="IPR000587">
    <property type="entry name" value="Creatinase_N"/>
</dbReference>
<dbReference type="SUPFAM" id="SSF55920">
    <property type="entry name" value="Creatinase/aminopeptidase"/>
    <property type="match status" value="1"/>
</dbReference>
<sequence>MSIAQPWFPREDYLARVEKIRTELERTGQDAFVAFLPETVTYLTGFFTRGYSSFQFAVIPRDGEPALFCRDVEEYYLDATCVFPKRVMWTDSDDRIAVAARAIREAAGAKARLAVEMQAWTLSVARHDALRAALPETVWSDASRFTTTMRFIKTPAEIAYQRAAGKAAEAGMAAGVASAIAGATEREMAAEICAAMIRAGSDLPGPGVLSSGERAYHLHGGYSDRELATGDIVQLETTPNVRHYHARFMRPIKVAQATDAEHAIVEKLIAIQDAAIAAVKPGVLATVPDAIYREGVLSAGLRDTYTNKTFYSVGLMLQPNGGEPLEAEPTASWSFQPGMTFHTYVLAKGFGMSETIAITADGYERLTNFPRQLFVS</sequence>
<proteinExistence type="predicted"/>
<dbReference type="PANTHER" id="PTHR46112:SF2">
    <property type="entry name" value="XAA-PRO AMINOPEPTIDASE P-RELATED"/>
    <property type="match status" value="1"/>
</dbReference>
<name>A0A1T5DVR1_9HYPH</name>
<dbReference type="CDD" id="cd01066">
    <property type="entry name" value="APP_MetAP"/>
    <property type="match status" value="1"/>
</dbReference>
<gene>
    <name evidence="3" type="ORF">SAMN05660750_02129</name>
</gene>
<protein>
    <submittedName>
        <fullName evidence="3">Xaa-Pro dipeptidase</fullName>
    </submittedName>
</protein>
<dbReference type="PANTHER" id="PTHR46112">
    <property type="entry name" value="AMINOPEPTIDASE"/>
    <property type="match status" value="1"/>
</dbReference>
<dbReference type="RefSeq" id="WP_079591450.1">
    <property type="nucleotide sequence ID" value="NZ_FUYX01000005.1"/>
</dbReference>
<evidence type="ECO:0000259" key="2">
    <source>
        <dbReference type="Pfam" id="PF01321"/>
    </source>
</evidence>
<dbReference type="InterPro" id="IPR050659">
    <property type="entry name" value="Peptidase_M24B"/>
</dbReference>
<dbReference type="Proteomes" id="UP000190130">
    <property type="component" value="Unassembled WGS sequence"/>
</dbReference>
<dbReference type="InterPro" id="IPR029149">
    <property type="entry name" value="Creatin/AminoP/Spt16_N"/>
</dbReference>
<dbReference type="Pfam" id="PF00557">
    <property type="entry name" value="Peptidase_M24"/>
    <property type="match status" value="1"/>
</dbReference>
<dbReference type="Gene3D" id="3.40.350.10">
    <property type="entry name" value="Creatinase/prolidase N-terminal domain"/>
    <property type="match status" value="1"/>
</dbReference>